<keyword evidence="2" id="KW-1185">Reference proteome</keyword>
<organism evidence="1 2">
    <name type="scientific">Methylosinus trichosporium (strain ATCC 35070 / NCIMB 11131 / UNIQEM 75 / OB3b)</name>
    <dbReference type="NCBI Taxonomy" id="595536"/>
    <lineage>
        <taxon>Bacteria</taxon>
        <taxon>Pseudomonadati</taxon>
        <taxon>Pseudomonadota</taxon>
        <taxon>Alphaproteobacteria</taxon>
        <taxon>Hyphomicrobiales</taxon>
        <taxon>Methylocystaceae</taxon>
        <taxon>Methylosinus</taxon>
    </lineage>
</organism>
<dbReference type="Proteomes" id="UP000230709">
    <property type="component" value="Chromosome"/>
</dbReference>
<accession>A0A2D2CXN3</accession>
<dbReference type="AlphaFoldDB" id="A0A2D2CXN3"/>
<dbReference type="EMBL" id="CP023737">
    <property type="protein sequence ID" value="ATQ67466.1"/>
    <property type="molecule type" value="Genomic_DNA"/>
</dbReference>
<evidence type="ECO:0000313" key="1">
    <source>
        <dbReference type="EMBL" id="ATQ67466.1"/>
    </source>
</evidence>
<evidence type="ECO:0000313" key="2">
    <source>
        <dbReference type="Proteomes" id="UP000230709"/>
    </source>
</evidence>
<sequence length="122" mass="13900">MVHTASTSDRSVWNLRHPSVDHRRLPRSIRSFQLSDQCQPIESPYACLADPIGQEYGADATRRFGALRMNILHPHANDLFFTTTERPSSWMLARGEFAERLISVNNLFTRDAHCIEPSSAFV</sequence>
<name>A0A2D2CXN3_METT3</name>
<protein>
    <submittedName>
        <fullName evidence="1">Uncharacterized protein</fullName>
    </submittedName>
</protein>
<reference evidence="2" key="1">
    <citation type="submission" date="2017-10" db="EMBL/GenBank/DDBJ databases">
        <title>Completed PacBio SMRT sequence of Methylosinus trichosporium OB3b reveals presence of a third large plasmid.</title>
        <authorList>
            <person name="Charles T.C."/>
            <person name="Lynch M.D.J."/>
            <person name="Heil J.R."/>
            <person name="Cheng J."/>
        </authorList>
    </citation>
    <scope>NUCLEOTIDE SEQUENCE [LARGE SCALE GENOMIC DNA]</scope>
    <source>
        <strain evidence="2">OB3b</strain>
    </source>
</reference>
<gene>
    <name evidence="1" type="ORF">CQW49_05820</name>
</gene>
<proteinExistence type="predicted"/>
<dbReference type="KEGG" id="mtw:CQW49_05820"/>